<dbReference type="Gene3D" id="1.10.10.10">
    <property type="entry name" value="Winged helix-like DNA-binding domain superfamily/Winged helix DNA-binding domain"/>
    <property type="match status" value="1"/>
</dbReference>
<dbReference type="InterPro" id="IPR036388">
    <property type="entry name" value="WH-like_DNA-bd_sf"/>
</dbReference>
<reference evidence="6" key="1">
    <citation type="submission" date="2023-07" db="EMBL/GenBank/DDBJ databases">
        <title>Genome content predicts the carbon catabolic preferences of heterotrophic bacteria.</title>
        <authorList>
            <person name="Gralka M."/>
        </authorList>
    </citation>
    <scope>NUCLEOTIDE SEQUENCE</scope>
    <source>
        <strain evidence="7">5G01</strain>
        <strain evidence="6">I2M16</strain>
    </source>
</reference>
<comment type="caution">
    <text evidence="6">The sequence shown here is derived from an EMBL/GenBank/DDBJ whole genome shotgun (WGS) entry which is preliminary data.</text>
</comment>
<dbReference type="SUPFAM" id="SSF53850">
    <property type="entry name" value="Periplasmic binding protein-like II"/>
    <property type="match status" value="1"/>
</dbReference>
<evidence type="ECO:0000256" key="2">
    <source>
        <dbReference type="ARBA" id="ARBA00023015"/>
    </source>
</evidence>
<feature type="domain" description="HTH lysR-type" evidence="5">
    <location>
        <begin position="1"/>
        <end position="58"/>
    </location>
</feature>
<protein>
    <submittedName>
        <fullName evidence="6">LysR family transcriptional regulator</fullName>
    </submittedName>
</protein>
<evidence type="ECO:0000313" key="8">
    <source>
        <dbReference type="Proteomes" id="UP001169862"/>
    </source>
</evidence>
<dbReference type="PANTHER" id="PTHR30126:SF21">
    <property type="entry name" value="TRANSCRIPTIONAL REGULATOR-RELATED"/>
    <property type="match status" value="1"/>
</dbReference>
<dbReference type="PROSITE" id="PS50931">
    <property type="entry name" value="HTH_LYSR"/>
    <property type="match status" value="1"/>
</dbReference>
<evidence type="ECO:0000259" key="5">
    <source>
        <dbReference type="PROSITE" id="PS50931"/>
    </source>
</evidence>
<organism evidence="6 8">
    <name type="scientific">Neptunomonas phycophila</name>
    <dbReference type="NCBI Taxonomy" id="1572645"/>
    <lineage>
        <taxon>Bacteria</taxon>
        <taxon>Pseudomonadati</taxon>
        <taxon>Pseudomonadota</taxon>
        <taxon>Gammaproteobacteria</taxon>
        <taxon>Oceanospirillales</taxon>
        <taxon>Oceanospirillaceae</taxon>
        <taxon>Neptunomonas</taxon>
    </lineage>
</organism>
<keyword evidence="9" id="KW-1185">Reference proteome</keyword>
<dbReference type="CDD" id="cd05466">
    <property type="entry name" value="PBP2_LTTR_substrate"/>
    <property type="match status" value="1"/>
</dbReference>
<dbReference type="EMBL" id="JAUOPG010000005">
    <property type="protein sequence ID" value="MDO6453690.1"/>
    <property type="molecule type" value="Genomic_DNA"/>
</dbReference>
<keyword evidence="4" id="KW-0804">Transcription</keyword>
<proteinExistence type="inferred from homology"/>
<accession>A0AAW7XLI4</accession>
<gene>
    <name evidence="6" type="ORF">Q4490_08935</name>
    <name evidence="7" type="ORF">Q8W30_12220</name>
</gene>
<dbReference type="SUPFAM" id="SSF46785">
    <property type="entry name" value="Winged helix' DNA-binding domain"/>
    <property type="match status" value="1"/>
</dbReference>
<dbReference type="Proteomes" id="UP001169862">
    <property type="component" value="Unassembled WGS sequence"/>
</dbReference>
<dbReference type="Proteomes" id="UP001177341">
    <property type="component" value="Unassembled WGS sequence"/>
</dbReference>
<dbReference type="GO" id="GO:0003700">
    <property type="term" value="F:DNA-binding transcription factor activity"/>
    <property type="evidence" value="ECO:0007669"/>
    <property type="project" value="InterPro"/>
</dbReference>
<dbReference type="EMBL" id="JAUYVO010000008">
    <property type="protein sequence ID" value="MDP2523336.1"/>
    <property type="molecule type" value="Genomic_DNA"/>
</dbReference>
<dbReference type="PANTHER" id="PTHR30126">
    <property type="entry name" value="HTH-TYPE TRANSCRIPTIONAL REGULATOR"/>
    <property type="match status" value="1"/>
</dbReference>
<dbReference type="GO" id="GO:0000976">
    <property type="term" value="F:transcription cis-regulatory region binding"/>
    <property type="evidence" value="ECO:0007669"/>
    <property type="project" value="TreeGrafter"/>
</dbReference>
<dbReference type="InterPro" id="IPR005119">
    <property type="entry name" value="LysR_subst-bd"/>
</dbReference>
<evidence type="ECO:0000256" key="3">
    <source>
        <dbReference type="ARBA" id="ARBA00023125"/>
    </source>
</evidence>
<dbReference type="AlphaFoldDB" id="A0AAW7XLI4"/>
<dbReference type="FunFam" id="1.10.10.10:FF:000001">
    <property type="entry name" value="LysR family transcriptional regulator"/>
    <property type="match status" value="1"/>
</dbReference>
<evidence type="ECO:0000313" key="7">
    <source>
        <dbReference type="EMBL" id="MDP2523336.1"/>
    </source>
</evidence>
<dbReference type="InterPro" id="IPR036390">
    <property type="entry name" value="WH_DNA-bd_sf"/>
</dbReference>
<dbReference type="RefSeq" id="WP_075171053.1">
    <property type="nucleotide sequence ID" value="NZ_CAXPFL010000047.1"/>
</dbReference>
<evidence type="ECO:0000256" key="4">
    <source>
        <dbReference type="ARBA" id="ARBA00023163"/>
    </source>
</evidence>
<keyword evidence="2" id="KW-0805">Transcription regulation</keyword>
<evidence type="ECO:0000256" key="1">
    <source>
        <dbReference type="ARBA" id="ARBA00009437"/>
    </source>
</evidence>
<dbReference type="InterPro" id="IPR000847">
    <property type="entry name" value="LysR_HTH_N"/>
</dbReference>
<keyword evidence="3" id="KW-0238">DNA-binding</keyword>
<dbReference type="Pfam" id="PF03466">
    <property type="entry name" value="LysR_substrate"/>
    <property type="match status" value="1"/>
</dbReference>
<dbReference type="Pfam" id="PF00126">
    <property type="entry name" value="HTH_1"/>
    <property type="match status" value="1"/>
</dbReference>
<dbReference type="Gene3D" id="3.40.190.10">
    <property type="entry name" value="Periplasmic binding protein-like II"/>
    <property type="match status" value="2"/>
</dbReference>
<evidence type="ECO:0000313" key="9">
    <source>
        <dbReference type="Proteomes" id="UP001177341"/>
    </source>
</evidence>
<sequence length="276" mass="31200">MDLELLRTFLEVARLRNFGRAAEALYLTQAAVSARIKLLETQLDVQLFDRYKRDIRLTPEGNRLVRHAELLLANWRKARQDVTAGGAQSQLSLGGSLRLWDVMLQPWLHQIRSHHPEIALIAESHTPEVLTRRLLDGVLDIAFMLEPAQLDVLTLQQVGDLELMLVASTPNISLDDALGDHYLMVDWGLSHMLTHRRLFPDIAEPHTRLGTAKMAIAFLQALGGSAYLPLSAIEQEIETKQLHVVKEAPVIKHPMYAVYPVRSPHLNLIKQVLSLY</sequence>
<dbReference type="PRINTS" id="PR00039">
    <property type="entry name" value="HTHLYSR"/>
</dbReference>
<evidence type="ECO:0000313" key="6">
    <source>
        <dbReference type="EMBL" id="MDO6453690.1"/>
    </source>
</evidence>
<name>A0AAW7XLI4_9GAMM</name>
<comment type="similarity">
    <text evidence="1">Belongs to the LysR transcriptional regulatory family.</text>
</comment>